<reference evidence="4 5" key="1">
    <citation type="submission" date="2020-08" db="EMBL/GenBank/DDBJ databases">
        <authorList>
            <person name="Newling K."/>
            <person name="Davey J."/>
            <person name="Forrester S."/>
        </authorList>
    </citation>
    <scope>NUCLEOTIDE SEQUENCE [LARGE SCALE GENOMIC DNA]</scope>
    <source>
        <strain evidence="5">Crithidia deanei Carvalho (ATCC PRA-265)</strain>
    </source>
</reference>
<dbReference type="Proteomes" id="UP000515908">
    <property type="component" value="Chromosome 06"/>
</dbReference>
<dbReference type="Gene3D" id="3.40.50.300">
    <property type="entry name" value="P-loop containing nucleotide triphosphate hydrolases"/>
    <property type="match status" value="1"/>
</dbReference>
<dbReference type="Pfam" id="PF00009">
    <property type="entry name" value="GTP_EFTU"/>
    <property type="match status" value="1"/>
</dbReference>
<dbReference type="GO" id="GO:0005829">
    <property type="term" value="C:cytosol"/>
    <property type="evidence" value="ECO:0007669"/>
    <property type="project" value="TreeGrafter"/>
</dbReference>
<gene>
    <name evidence="4" type="ORF">ADEAN_000392100</name>
</gene>
<dbReference type="SUPFAM" id="SSF54980">
    <property type="entry name" value="EF-G C-terminal domain-like"/>
    <property type="match status" value="2"/>
</dbReference>
<proteinExistence type="predicted"/>
<dbReference type="PANTHER" id="PTHR42908:SF6">
    <property type="entry name" value="116 KDA U5 SMALL NUCLEAR RIBONUCLEOPROTEIN COMPONENT"/>
    <property type="match status" value="1"/>
</dbReference>
<dbReference type="InterPro" id="IPR000640">
    <property type="entry name" value="EFG_V-like"/>
</dbReference>
<dbReference type="InterPro" id="IPR005225">
    <property type="entry name" value="Small_GTP-bd"/>
</dbReference>
<dbReference type="AlphaFoldDB" id="A0A7G2CA74"/>
<dbReference type="SUPFAM" id="SSF54211">
    <property type="entry name" value="Ribosomal protein S5 domain 2-like"/>
    <property type="match status" value="1"/>
</dbReference>
<dbReference type="Gene3D" id="3.30.230.10">
    <property type="match status" value="1"/>
</dbReference>
<accession>A0A7G2CA74</accession>
<keyword evidence="1" id="KW-0547">Nucleotide-binding</keyword>
<protein>
    <submittedName>
        <fullName evidence="4">Elongation factor Tu GTP binding domain/Elongation factor G, domain IV/Elongation factor G C-terminus, putative</fullName>
    </submittedName>
</protein>
<keyword evidence="4" id="KW-0648">Protein biosynthesis</keyword>
<dbReference type="InterPro" id="IPR027417">
    <property type="entry name" value="P-loop_NTPase"/>
</dbReference>
<dbReference type="InterPro" id="IPR035647">
    <property type="entry name" value="EFG_III/V"/>
</dbReference>
<dbReference type="InterPro" id="IPR014721">
    <property type="entry name" value="Ribsml_uS5_D2-typ_fold_subgr"/>
</dbReference>
<dbReference type="GO" id="GO:0046540">
    <property type="term" value="C:U4/U6 x U5 tri-snRNP complex"/>
    <property type="evidence" value="ECO:0007669"/>
    <property type="project" value="TreeGrafter"/>
</dbReference>
<organism evidence="4 5">
    <name type="scientific">Angomonas deanei</name>
    <dbReference type="NCBI Taxonomy" id="59799"/>
    <lineage>
        <taxon>Eukaryota</taxon>
        <taxon>Discoba</taxon>
        <taxon>Euglenozoa</taxon>
        <taxon>Kinetoplastea</taxon>
        <taxon>Metakinetoplastina</taxon>
        <taxon>Trypanosomatida</taxon>
        <taxon>Trypanosomatidae</taxon>
        <taxon>Strigomonadinae</taxon>
        <taxon>Angomonas</taxon>
    </lineage>
</organism>
<dbReference type="GO" id="GO:0003746">
    <property type="term" value="F:translation elongation factor activity"/>
    <property type="evidence" value="ECO:0007669"/>
    <property type="project" value="UniProtKB-KW"/>
</dbReference>
<dbReference type="InterPro" id="IPR000795">
    <property type="entry name" value="T_Tr_GTP-bd_dom"/>
</dbReference>
<dbReference type="InterPro" id="IPR005517">
    <property type="entry name" value="Transl_elong_EFG/EF2_IV"/>
</dbReference>
<keyword evidence="4" id="KW-0251">Elongation factor</keyword>
<name>A0A7G2CA74_9TRYP</name>
<feature type="domain" description="Elongation factor EFG" evidence="3">
    <location>
        <begin position="761"/>
        <end position="850"/>
    </location>
</feature>
<keyword evidence="5" id="KW-1185">Reference proteome</keyword>
<dbReference type="SUPFAM" id="SSF52540">
    <property type="entry name" value="P-loop containing nucleoside triphosphate hydrolases"/>
    <property type="match status" value="1"/>
</dbReference>
<evidence type="ECO:0000259" key="3">
    <source>
        <dbReference type="SMART" id="SM00838"/>
    </source>
</evidence>
<dbReference type="Gene3D" id="3.30.70.870">
    <property type="entry name" value="Elongation Factor G (Translational Gtpase), domain 3"/>
    <property type="match status" value="1"/>
</dbReference>
<dbReference type="GO" id="GO:0030623">
    <property type="term" value="F:U5 snRNA binding"/>
    <property type="evidence" value="ECO:0007669"/>
    <property type="project" value="TreeGrafter"/>
</dbReference>
<evidence type="ECO:0000313" key="5">
    <source>
        <dbReference type="Proteomes" id="UP000515908"/>
    </source>
</evidence>
<dbReference type="InterPro" id="IPR020568">
    <property type="entry name" value="Ribosomal_Su5_D2-typ_SF"/>
</dbReference>
<dbReference type="PANTHER" id="PTHR42908">
    <property type="entry name" value="TRANSLATION ELONGATION FACTOR-RELATED"/>
    <property type="match status" value="1"/>
</dbReference>
<keyword evidence="2" id="KW-0342">GTP-binding</keyword>
<dbReference type="Pfam" id="PF03764">
    <property type="entry name" value="EFG_IV"/>
    <property type="match status" value="1"/>
</dbReference>
<dbReference type="Gene3D" id="3.30.70.240">
    <property type="match status" value="1"/>
</dbReference>
<dbReference type="GO" id="GO:0071007">
    <property type="term" value="C:U2-type catalytic step 2 spliceosome"/>
    <property type="evidence" value="ECO:0007669"/>
    <property type="project" value="TreeGrafter"/>
</dbReference>
<evidence type="ECO:0000313" key="4">
    <source>
        <dbReference type="EMBL" id="CAD2216459.1"/>
    </source>
</evidence>
<dbReference type="EMBL" id="LR877150">
    <property type="protein sequence ID" value="CAD2216459.1"/>
    <property type="molecule type" value="Genomic_DNA"/>
</dbReference>
<dbReference type="GO" id="GO:0005525">
    <property type="term" value="F:GTP binding"/>
    <property type="evidence" value="ECO:0007669"/>
    <property type="project" value="UniProtKB-KW"/>
</dbReference>
<evidence type="ECO:0000256" key="2">
    <source>
        <dbReference type="ARBA" id="ARBA00023134"/>
    </source>
</evidence>
<dbReference type="Pfam" id="PF00679">
    <property type="entry name" value="EFG_C"/>
    <property type="match status" value="1"/>
</dbReference>
<dbReference type="SUPFAM" id="SSF50447">
    <property type="entry name" value="Translation proteins"/>
    <property type="match status" value="1"/>
</dbReference>
<sequence>MNSDSDSNDSVEVIVGETGVDSSFDPLLPVPTSHHTAADRLLYSHDSQGRLALEQRKTTSAPFEETLFGSLSRFCSVVVIGALHHGKTSLLKLFTPTEIPPLEVTPGRGISVRNHVFSSLLSGGCSYPSSKMVNFIDTPGHSQLFCEAAAGMRLADVALLCVDAVEGLDRSAENLVKHAVQVEEIPIVLVITKVDRLLGEQKLPPTDAYRKLLYIVDSVNNTIASYTSHTNRSVLVSPENGTVWFSSFRYGFLFSLESFACKYAAAYPALDAACFSQKLWGPLCFEDRTFKKITKGEQKPTFVSFVLEPLYKVVAHAITGGRSAPFSSELDPSPRSPLDALTGAMRTYLGNDANDVLHAVLPTVHERQRVLKSKYCPKQYPDDQRVVAVSSFSQIADPSSSKVLRIFRVLSGTVRAGADMVMLDDSAKDANSSSHSFRVKGVYRPYGGTLHSVDAAGEGQVVFIEGVPPTMTSHILMLADDIGGGDRTMEDFCLFPIDSTERVIHVSLELKEPTALQRWETGLGGLLQTSCGLSMTKEETGEYTFSGYGELHLDVALQQLRQSLCPSIATGVSKPFVSFSESVFQAEGVLALSSHKEHESLGFVCGKADPILTRDLTEGRFSFPVLPFQPSPGPTFFKEISKEGQSPFWAAPPMYSSHFDLLDIRHVIAPAPDKTKGSNIFVDDTLPEECVYPKRSRGHWETMLYGFNAAMKNGPLVGEVVRDVVTRLVCYDIRNEKLKNAAIRSHTRNGIKDALLGAKPRLLEPVFSIDVLTSDEYVDTVTGLFQKRRGVVVSSKPIPASIFTRMHCRVPAIETFGLETQIRVHTSGQAYPSQYFSDWEMVSGDPFDNKIQVGPREPAKAYQLSRDFVSKTRFRKGLPPLEQSL</sequence>
<dbReference type="GO" id="GO:0003924">
    <property type="term" value="F:GTPase activity"/>
    <property type="evidence" value="ECO:0007669"/>
    <property type="project" value="InterPro"/>
</dbReference>
<dbReference type="InterPro" id="IPR009000">
    <property type="entry name" value="Transl_B-barrel_sf"/>
</dbReference>
<dbReference type="SMART" id="SM00838">
    <property type="entry name" value="EFG_C"/>
    <property type="match status" value="1"/>
</dbReference>
<dbReference type="OrthoDB" id="364892at2759"/>
<dbReference type="NCBIfam" id="TIGR00231">
    <property type="entry name" value="small_GTP"/>
    <property type="match status" value="1"/>
</dbReference>
<evidence type="ECO:0000256" key="1">
    <source>
        <dbReference type="ARBA" id="ARBA00022741"/>
    </source>
</evidence>
<dbReference type="VEuPathDB" id="TriTrypDB:ADEAN_000392100"/>
<dbReference type="GO" id="GO:0000398">
    <property type="term" value="P:mRNA splicing, via spliceosome"/>
    <property type="evidence" value="ECO:0007669"/>
    <property type="project" value="TreeGrafter"/>
</dbReference>
<dbReference type="Gene3D" id="2.40.30.10">
    <property type="entry name" value="Translation factors"/>
    <property type="match status" value="1"/>
</dbReference>